<dbReference type="Proteomes" id="UP000734854">
    <property type="component" value="Unassembled WGS sequence"/>
</dbReference>
<proteinExistence type="predicted"/>
<evidence type="ECO:0000256" key="1">
    <source>
        <dbReference type="SAM" id="MobiDB-lite"/>
    </source>
</evidence>
<evidence type="ECO:0008006" key="4">
    <source>
        <dbReference type="Google" id="ProtNLM"/>
    </source>
</evidence>
<organism evidence="2 3">
    <name type="scientific">Zingiber officinale</name>
    <name type="common">Ginger</name>
    <name type="synonym">Amomum zingiber</name>
    <dbReference type="NCBI Taxonomy" id="94328"/>
    <lineage>
        <taxon>Eukaryota</taxon>
        <taxon>Viridiplantae</taxon>
        <taxon>Streptophyta</taxon>
        <taxon>Embryophyta</taxon>
        <taxon>Tracheophyta</taxon>
        <taxon>Spermatophyta</taxon>
        <taxon>Magnoliopsida</taxon>
        <taxon>Liliopsida</taxon>
        <taxon>Zingiberales</taxon>
        <taxon>Zingiberaceae</taxon>
        <taxon>Zingiber</taxon>
    </lineage>
</organism>
<keyword evidence="3" id="KW-1185">Reference proteome</keyword>
<name>A0A8J5LPD1_ZINOF</name>
<dbReference type="Pfam" id="PF00428">
    <property type="entry name" value="Ribosomal_60s"/>
    <property type="match status" value="1"/>
</dbReference>
<dbReference type="AlphaFoldDB" id="A0A8J5LPD1"/>
<dbReference type="OrthoDB" id="2015129at2759"/>
<comment type="caution">
    <text evidence="2">The sequence shown here is derived from an EMBL/GenBank/DDBJ whole genome shotgun (WGS) entry which is preliminary data.</text>
</comment>
<feature type="region of interest" description="Disordered" evidence="1">
    <location>
        <begin position="86"/>
        <end position="123"/>
    </location>
</feature>
<gene>
    <name evidence="2" type="ORF">ZIOFF_010457</name>
</gene>
<accession>A0A8J5LPD1</accession>
<evidence type="ECO:0000313" key="3">
    <source>
        <dbReference type="Proteomes" id="UP000734854"/>
    </source>
</evidence>
<dbReference type="PANTHER" id="PTHR47207">
    <property type="entry name" value="60S ACIDIC RIBOSOMAL PROTEIN P3-1-RELATED"/>
    <property type="match status" value="1"/>
</dbReference>
<dbReference type="InterPro" id="IPR044252">
    <property type="entry name" value="RPP3"/>
</dbReference>
<dbReference type="GO" id="GO:0005840">
    <property type="term" value="C:ribosome"/>
    <property type="evidence" value="ECO:0007669"/>
    <property type="project" value="InterPro"/>
</dbReference>
<protein>
    <recommendedName>
        <fullName evidence="4">60S acidic ribosomal protein P3</fullName>
    </recommendedName>
</protein>
<feature type="compositionally biased region" description="Gly residues" evidence="1">
    <location>
        <begin position="86"/>
        <end position="95"/>
    </location>
</feature>
<dbReference type="PANTHER" id="PTHR47207:SF2">
    <property type="entry name" value="LARGE RIBOSOMAL SUBUNIT PROTEIN P3Y-RELATED"/>
    <property type="match status" value="1"/>
</dbReference>
<evidence type="ECO:0000313" key="2">
    <source>
        <dbReference type="EMBL" id="KAG6528305.1"/>
    </source>
</evidence>
<dbReference type="GO" id="GO:0003735">
    <property type="term" value="F:structural constituent of ribosome"/>
    <property type="evidence" value="ECO:0007669"/>
    <property type="project" value="InterPro"/>
</dbReference>
<reference evidence="2 3" key="1">
    <citation type="submission" date="2020-08" db="EMBL/GenBank/DDBJ databases">
        <title>Plant Genome Project.</title>
        <authorList>
            <person name="Zhang R.-G."/>
        </authorList>
    </citation>
    <scope>NUCLEOTIDE SEQUENCE [LARGE SCALE GENOMIC DNA]</scope>
    <source>
        <tissue evidence="2">Rhizome</tissue>
    </source>
</reference>
<dbReference type="EMBL" id="JACMSC010000003">
    <property type="protein sequence ID" value="KAG6528305.1"/>
    <property type="molecule type" value="Genomic_DNA"/>
</dbReference>
<sequence length="123" mass="12128">MGVFTFVCRSSGTEWSAKQLAGDLEASAASTFDLQRRLVHAVLGVDSSGGVQSSFSLVSPSSAVFQVIIGGGGGGAFIGGGAPSGGAVAAGGGGAAAPEAPPAEEKKEEKEESDEDMGFSLFD</sequence>